<feature type="non-terminal residue" evidence="1">
    <location>
        <position position="1"/>
    </location>
</feature>
<proteinExistence type="predicted"/>
<evidence type="ECO:0000313" key="2">
    <source>
        <dbReference type="Proteomes" id="UP000601435"/>
    </source>
</evidence>
<organism evidence="1 2">
    <name type="scientific">Symbiodinium necroappetens</name>
    <dbReference type="NCBI Taxonomy" id="1628268"/>
    <lineage>
        <taxon>Eukaryota</taxon>
        <taxon>Sar</taxon>
        <taxon>Alveolata</taxon>
        <taxon>Dinophyceae</taxon>
        <taxon>Suessiales</taxon>
        <taxon>Symbiodiniaceae</taxon>
        <taxon>Symbiodinium</taxon>
    </lineage>
</organism>
<evidence type="ECO:0000313" key="1">
    <source>
        <dbReference type="EMBL" id="CAE7749972.1"/>
    </source>
</evidence>
<gene>
    <name evidence="1" type="primary">Pde4c</name>
    <name evidence="1" type="ORF">SNEC2469_LOCUS21742</name>
</gene>
<dbReference type="EMBL" id="CAJNJA010038720">
    <property type="protein sequence ID" value="CAE7749972.1"/>
    <property type="molecule type" value="Genomic_DNA"/>
</dbReference>
<reference evidence="1" key="1">
    <citation type="submission" date="2021-02" db="EMBL/GenBank/DDBJ databases">
        <authorList>
            <person name="Dougan E. K."/>
            <person name="Rhodes N."/>
            <person name="Thang M."/>
            <person name="Chan C."/>
        </authorList>
    </citation>
    <scope>NUCLEOTIDE SEQUENCE</scope>
</reference>
<protein>
    <submittedName>
        <fullName evidence="1">Pde4c protein</fullName>
    </submittedName>
</protein>
<comment type="caution">
    <text evidence="1">The sequence shown here is derived from an EMBL/GenBank/DDBJ whole genome shotgun (WGS) entry which is preliminary data.</text>
</comment>
<keyword evidence="2" id="KW-1185">Reference proteome</keyword>
<dbReference type="OrthoDB" id="440194at2759"/>
<dbReference type="AlphaFoldDB" id="A0A812XZU0"/>
<dbReference type="Proteomes" id="UP000601435">
    <property type="component" value="Unassembled WGS sequence"/>
</dbReference>
<sequence>RTLCGEDFTLEEIDRIHANGFSIDALQRSVMAEEVDDSDDEDAGEVLFT</sequence>
<feature type="non-terminal residue" evidence="1">
    <location>
        <position position="49"/>
    </location>
</feature>
<name>A0A812XZU0_9DINO</name>
<accession>A0A812XZU0</accession>